<name>A0A8H3XJL1_GIGMA</name>
<evidence type="ECO:0000313" key="3">
    <source>
        <dbReference type="EMBL" id="KAF0468712.1"/>
    </source>
</evidence>
<feature type="compositionally biased region" description="Basic and acidic residues" evidence="1">
    <location>
        <begin position="52"/>
        <end position="67"/>
    </location>
</feature>
<feature type="transmembrane region" description="Helical" evidence="2">
    <location>
        <begin position="199"/>
        <end position="216"/>
    </location>
</feature>
<dbReference type="EMBL" id="WTPW01000938">
    <property type="protein sequence ID" value="KAF0468712.1"/>
    <property type="molecule type" value="Genomic_DNA"/>
</dbReference>
<feature type="region of interest" description="Disordered" evidence="1">
    <location>
        <begin position="106"/>
        <end position="176"/>
    </location>
</feature>
<accession>A0A8H3XJL1</accession>
<keyword evidence="2" id="KW-0812">Transmembrane</keyword>
<dbReference type="AlphaFoldDB" id="A0A8H3XJL1"/>
<keyword evidence="2" id="KW-0472">Membrane</keyword>
<feature type="compositionally biased region" description="Polar residues" evidence="1">
    <location>
        <begin position="106"/>
        <end position="147"/>
    </location>
</feature>
<dbReference type="OrthoDB" id="2433336at2759"/>
<feature type="compositionally biased region" description="Polar residues" evidence="1">
    <location>
        <begin position="156"/>
        <end position="176"/>
    </location>
</feature>
<sequence length="495" mass="56768">MTNKDQKPNNDTETLTDKYTTRKVKEVVYKQKDEDSIELDNSIPGNNSSDKYTTRKVKEVVYKQKDEDSIELDNSIPGNNASNIKNSKSSSDRDDFYVKQYSDSIAANGDSDNNFEDSSLKSINNNNGPHIKQSQASIISDDSNYSSKHMKDLNPTLHNDTPNNEQNSKSTSGNDILNFEQANDYSKVEKTKSILSSKIISISILVAVIAIFIFYYESIFEIFLSPVDSPIFRNLVNTTNLLSRQLAELNMPASSVIIGYRSTSKSLADIINRNKLSSENSEKVAQYLNLLGDKLSNSGEAIEKMYFTGNHALNEIVSELTTINDEISREKIITRHDAVYFNERYGKILKAITKLRNEFQITLNELDELCDLYSGTRHQLTNGMKDVELFFDEVTPELKELHNIEKLKRNLSYLTQIMKKVPDFRSRISNILFEFNKHRSVLIGYRSEWVGLRRRKLVSPEDTKELEDMIQKLMVVIRIFAKKDLENTEKRIYIT</sequence>
<evidence type="ECO:0000256" key="2">
    <source>
        <dbReference type="SAM" id="Phobius"/>
    </source>
</evidence>
<feature type="compositionally biased region" description="Low complexity" evidence="1">
    <location>
        <begin position="79"/>
        <end position="89"/>
    </location>
</feature>
<evidence type="ECO:0000313" key="4">
    <source>
        <dbReference type="Proteomes" id="UP000439903"/>
    </source>
</evidence>
<feature type="region of interest" description="Disordered" evidence="1">
    <location>
        <begin position="1"/>
        <end position="92"/>
    </location>
</feature>
<protein>
    <submittedName>
        <fullName evidence="3">Uncharacterized protein</fullName>
    </submittedName>
</protein>
<keyword evidence="4" id="KW-1185">Reference proteome</keyword>
<reference evidence="3 4" key="1">
    <citation type="journal article" date="2019" name="Environ. Microbiol.">
        <title>At the nexus of three kingdoms: the genome of the mycorrhizal fungus Gigaspora margarita provides insights into plant, endobacterial and fungal interactions.</title>
        <authorList>
            <person name="Venice F."/>
            <person name="Ghignone S."/>
            <person name="Salvioli di Fossalunga A."/>
            <person name="Amselem J."/>
            <person name="Novero M."/>
            <person name="Xianan X."/>
            <person name="Sedzielewska Toro K."/>
            <person name="Morin E."/>
            <person name="Lipzen A."/>
            <person name="Grigoriev I.V."/>
            <person name="Henrissat B."/>
            <person name="Martin F.M."/>
            <person name="Bonfante P."/>
        </authorList>
    </citation>
    <scope>NUCLEOTIDE SEQUENCE [LARGE SCALE GENOMIC DNA]</scope>
    <source>
        <strain evidence="3 4">BEG34</strain>
    </source>
</reference>
<feature type="compositionally biased region" description="Basic and acidic residues" evidence="1">
    <location>
        <begin position="1"/>
        <end position="34"/>
    </location>
</feature>
<dbReference type="Proteomes" id="UP000439903">
    <property type="component" value="Unassembled WGS sequence"/>
</dbReference>
<gene>
    <name evidence="3" type="ORF">F8M41_025782</name>
</gene>
<comment type="caution">
    <text evidence="3">The sequence shown here is derived from an EMBL/GenBank/DDBJ whole genome shotgun (WGS) entry which is preliminary data.</text>
</comment>
<proteinExistence type="predicted"/>
<organism evidence="3 4">
    <name type="scientific">Gigaspora margarita</name>
    <dbReference type="NCBI Taxonomy" id="4874"/>
    <lineage>
        <taxon>Eukaryota</taxon>
        <taxon>Fungi</taxon>
        <taxon>Fungi incertae sedis</taxon>
        <taxon>Mucoromycota</taxon>
        <taxon>Glomeromycotina</taxon>
        <taxon>Glomeromycetes</taxon>
        <taxon>Diversisporales</taxon>
        <taxon>Gigasporaceae</taxon>
        <taxon>Gigaspora</taxon>
    </lineage>
</organism>
<keyword evidence="2" id="KW-1133">Transmembrane helix</keyword>
<evidence type="ECO:0000256" key="1">
    <source>
        <dbReference type="SAM" id="MobiDB-lite"/>
    </source>
</evidence>